<reference evidence="2" key="1">
    <citation type="journal article" date="2016" name="Front. Microbiol.">
        <title>Complete Genome Sequence of Clostridium estertheticum DSM 8809, a Microbe Identified in Spoiled Vacuum Packed Beef.</title>
        <authorList>
            <person name="Yu Z."/>
            <person name="Gunn L."/>
            <person name="Brennan E."/>
            <person name="Reid R."/>
            <person name="Wall P.G."/>
            <person name="Gaora O.P."/>
            <person name="Hurley D."/>
            <person name="Bolton D."/>
            <person name="Fanning S."/>
        </authorList>
    </citation>
    <scope>NUCLEOTIDE SEQUENCE [LARGE SCALE GENOMIC DNA]</scope>
    <source>
        <strain evidence="2">DSM 8809</strain>
    </source>
</reference>
<evidence type="ECO:0000313" key="2">
    <source>
        <dbReference type="Proteomes" id="UP000182569"/>
    </source>
</evidence>
<dbReference type="EMBL" id="CP015756">
    <property type="protein sequence ID" value="APC40719.1"/>
    <property type="molecule type" value="Genomic_DNA"/>
</dbReference>
<dbReference type="Proteomes" id="UP000182569">
    <property type="component" value="Chromosome"/>
</dbReference>
<dbReference type="RefSeq" id="WP_071613009.1">
    <property type="nucleotide sequence ID" value="NZ_CP015756.1"/>
</dbReference>
<gene>
    <name evidence="1" type="ORF">A7L45_11840</name>
</gene>
<dbReference type="OrthoDB" id="1909651at2"/>
<dbReference type="KEGG" id="ceu:A7L45_11840"/>
<protein>
    <submittedName>
        <fullName evidence="1">Uncharacterized protein</fullName>
    </submittedName>
</protein>
<keyword evidence="2" id="KW-1185">Reference proteome</keyword>
<sequence length="116" mass="13054">MGKNDKCDKCSCDLCSVINADPVDMEKHGARLLTVRIQVNNVCFDKKVAVACIIYDKFHRILAFRGFITIVCRNECSSNECGTIEKKLVFVLPDDDISDPSEIEVRTAANYIYPCE</sequence>
<evidence type="ECO:0000313" key="1">
    <source>
        <dbReference type="EMBL" id="APC40719.1"/>
    </source>
</evidence>
<accession>A0A1J0GHG2</accession>
<name>A0A1J0GHG2_9CLOT</name>
<proteinExistence type="predicted"/>
<dbReference type="AlphaFoldDB" id="A0A1J0GHG2"/>
<organism evidence="1 2">
    <name type="scientific">Clostridium estertheticum subsp. estertheticum</name>
    <dbReference type="NCBI Taxonomy" id="1552"/>
    <lineage>
        <taxon>Bacteria</taxon>
        <taxon>Bacillati</taxon>
        <taxon>Bacillota</taxon>
        <taxon>Clostridia</taxon>
        <taxon>Eubacteriales</taxon>
        <taxon>Clostridiaceae</taxon>
        <taxon>Clostridium</taxon>
    </lineage>
</organism>